<dbReference type="InterPro" id="IPR001128">
    <property type="entry name" value="Cyt_P450"/>
</dbReference>
<evidence type="ECO:0000256" key="8">
    <source>
        <dbReference type="ARBA" id="ARBA00023002"/>
    </source>
</evidence>
<keyword evidence="10 13" id="KW-0503">Monooxygenase</keyword>
<evidence type="ECO:0000256" key="10">
    <source>
        <dbReference type="ARBA" id="ARBA00023033"/>
    </source>
</evidence>
<reference evidence="14 15" key="1">
    <citation type="submission" date="2022-09" db="EMBL/GenBank/DDBJ databases">
        <authorList>
            <person name="Palmer J.M."/>
        </authorList>
    </citation>
    <scope>NUCLEOTIDE SEQUENCE [LARGE SCALE GENOMIC DNA]</scope>
    <source>
        <strain evidence="14 15">DSM 7382</strain>
    </source>
</reference>
<evidence type="ECO:0000256" key="7">
    <source>
        <dbReference type="ARBA" id="ARBA00022989"/>
    </source>
</evidence>
<dbReference type="PROSITE" id="PS00086">
    <property type="entry name" value="CYTOCHROME_P450"/>
    <property type="match status" value="1"/>
</dbReference>
<keyword evidence="7" id="KW-1133">Transmembrane helix</keyword>
<dbReference type="Gene3D" id="1.10.630.10">
    <property type="entry name" value="Cytochrome P450"/>
    <property type="match status" value="1"/>
</dbReference>
<evidence type="ECO:0000313" key="14">
    <source>
        <dbReference type="EMBL" id="KAK7677689.1"/>
    </source>
</evidence>
<dbReference type="PRINTS" id="PR00465">
    <property type="entry name" value="EP450IV"/>
</dbReference>
<dbReference type="EMBL" id="JASBNA010000084">
    <property type="protein sequence ID" value="KAK7677689.1"/>
    <property type="molecule type" value="Genomic_DNA"/>
</dbReference>
<dbReference type="PANTHER" id="PTHR46300:SF2">
    <property type="entry name" value="CYTOCHROME P450 MONOOXYGENASE ALNH-RELATED"/>
    <property type="match status" value="1"/>
</dbReference>
<evidence type="ECO:0000256" key="9">
    <source>
        <dbReference type="ARBA" id="ARBA00023004"/>
    </source>
</evidence>
<evidence type="ECO:0000256" key="11">
    <source>
        <dbReference type="ARBA" id="ARBA00023136"/>
    </source>
</evidence>
<keyword evidence="5" id="KW-0812">Transmembrane</keyword>
<dbReference type="InterPro" id="IPR017972">
    <property type="entry name" value="Cyt_P450_CS"/>
</dbReference>
<dbReference type="GO" id="GO:0005506">
    <property type="term" value="F:iron ion binding"/>
    <property type="evidence" value="ECO:0007669"/>
    <property type="project" value="InterPro"/>
</dbReference>
<evidence type="ECO:0000256" key="5">
    <source>
        <dbReference type="ARBA" id="ARBA00022692"/>
    </source>
</evidence>
<dbReference type="InterPro" id="IPR002403">
    <property type="entry name" value="Cyt_P450_E_grp-IV"/>
</dbReference>
<protein>
    <recommendedName>
        <fullName evidence="16">Cytochrome P450</fullName>
    </recommendedName>
</protein>
<evidence type="ECO:0000256" key="3">
    <source>
        <dbReference type="ARBA" id="ARBA00010617"/>
    </source>
</evidence>
<feature type="binding site" description="axial binding residue" evidence="12">
    <location>
        <position position="144"/>
    </location>
    <ligand>
        <name>heme</name>
        <dbReference type="ChEBI" id="CHEBI:30413"/>
    </ligand>
    <ligandPart>
        <name>Fe</name>
        <dbReference type="ChEBI" id="CHEBI:18248"/>
    </ligandPart>
</feature>
<dbReference type="AlphaFoldDB" id="A0AAW0FFK8"/>
<evidence type="ECO:0000256" key="4">
    <source>
        <dbReference type="ARBA" id="ARBA00022617"/>
    </source>
</evidence>
<evidence type="ECO:0000256" key="13">
    <source>
        <dbReference type="RuleBase" id="RU000461"/>
    </source>
</evidence>
<comment type="subcellular location">
    <subcellularLocation>
        <location evidence="2">Membrane</location>
    </subcellularLocation>
</comment>
<comment type="similarity">
    <text evidence="3 13">Belongs to the cytochrome P450 family.</text>
</comment>
<keyword evidence="11" id="KW-0472">Membrane</keyword>
<evidence type="ECO:0000256" key="6">
    <source>
        <dbReference type="ARBA" id="ARBA00022723"/>
    </source>
</evidence>
<evidence type="ECO:0000313" key="15">
    <source>
        <dbReference type="Proteomes" id="UP001385951"/>
    </source>
</evidence>
<evidence type="ECO:0000256" key="12">
    <source>
        <dbReference type="PIRSR" id="PIRSR602403-1"/>
    </source>
</evidence>
<keyword evidence="9 12" id="KW-0408">Iron</keyword>
<keyword evidence="4 12" id="KW-0349">Heme</keyword>
<accession>A0AAW0FFK8</accession>
<dbReference type="GO" id="GO:0004497">
    <property type="term" value="F:monooxygenase activity"/>
    <property type="evidence" value="ECO:0007669"/>
    <property type="project" value="UniProtKB-KW"/>
</dbReference>
<dbReference type="InterPro" id="IPR036396">
    <property type="entry name" value="Cyt_P450_sf"/>
</dbReference>
<keyword evidence="6 12" id="KW-0479">Metal-binding</keyword>
<dbReference type="PANTHER" id="PTHR46300">
    <property type="entry name" value="P450, PUTATIVE (EUROFUNG)-RELATED-RELATED"/>
    <property type="match status" value="1"/>
</dbReference>
<dbReference type="InterPro" id="IPR050364">
    <property type="entry name" value="Cytochrome_P450_fung"/>
</dbReference>
<organism evidence="14 15">
    <name type="scientific">Cerrena zonata</name>
    <dbReference type="NCBI Taxonomy" id="2478898"/>
    <lineage>
        <taxon>Eukaryota</taxon>
        <taxon>Fungi</taxon>
        <taxon>Dikarya</taxon>
        <taxon>Basidiomycota</taxon>
        <taxon>Agaricomycotina</taxon>
        <taxon>Agaricomycetes</taxon>
        <taxon>Polyporales</taxon>
        <taxon>Cerrenaceae</taxon>
        <taxon>Cerrena</taxon>
    </lineage>
</organism>
<dbReference type="GO" id="GO:0016705">
    <property type="term" value="F:oxidoreductase activity, acting on paired donors, with incorporation or reduction of molecular oxygen"/>
    <property type="evidence" value="ECO:0007669"/>
    <property type="project" value="InterPro"/>
</dbReference>
<dbReference type="GO" id="GO:0020037">
    <property type="term" value="F:heme binding"/>
    <property type="evidence" value="ECO:0007669"/>
    <property type="project" value="InterPro"/>
</dbReference>
<dbReference type="GO" id="GO:0016020">
    <property type="term" value="C:membrane"/>
    <property type="evidence" value="ECO:0007669"/>
    <property type="project" value="UniProtKB-SubCell"/>
</dbReference>
<comment type="caution">
    <text evidence="14">The sequence shown here is derived from an EMBL/GenBank/DDBJ whole genome shotgun (WGS) entry which is preliminary data.</text>
</comment>
<dbReference type="Proteomes" id="UP001385951">
    <property type="component" value="Unassembled WGS sequence"/>
</dbReference>
<dbReference type="SUPFAM" id="SSF48264">
    <property type="entry name" value="Cytochrome P450"/>
    <property type="match status" value="1"/>
</dbReference>
<keyword evidence="15" id="KW-1185">Reference proteome</keyword>
<sequence>MSLYPDVQRKAQEELDNVVGSSRLPDFGDHDGLVYIQAIALEAMRWMVVTPLGGTHRVTADDEYRGFFIPKGTSVMPNIWSATPSIIRRSIPDIAWCLRAMLHNPDDYPEPIVFKPERYIKDGKLDPSVRDPLTLAFGFGRRICPGRYLAIGSLFITIASVLHTFNIEPTISEDGKVFDPFSSVVSGVVSSPEYVPCKVTPRSDKAEQLIQESSV</sequence>
<name>A0AAW0FFK8_9APHY</name>
<evidence type="ECO:0000256" key="2">
    <source>
        <dbReference type="ARBA" id="ARBA00004370"/>
    </source>
</evidence>
<comment type="cofactor">
    <cofactor evidence="1 12">
        <name>heme</name>
        <dbReference type="ChEBI" id="CHEBI:30413"/>
    </cofactor>
</comment>
<keyword evidence="8 13" id="KW-0560">Oxidoreductase</keyword>
<gene>
    <name evidence="14" type="ORF">QCA50_019380</name>
</gene>
<proteinExistence type="inferred from homology"/>
<dbReference type="PRINTS" id="PR00385">
    <property type="entry name" value="P450"/>
</dbReference>
<evidence type="ECO:0000256" key="1">
    <source>
        <dbReference type="ARBA" id="ARBA00001971"/>
    </source>
</evidence>
<evidence type="ECO:0008006" key="16">
    <source>
        <dbReference type="Google" id="ProtNLM"/>
    </source>
</evidence>
<dbReference type="Pfam" id="PF00067">
    <property type="entry name" value="p450"/>
    <property type="match status" value="2"/>
</dbReference>